<dbReference type="EMBL" id="OU893338">
    <property type="protein sequence ID" value="CAG9794848.1"/>
    <property type="molecule type" value="Genomic_DNA"/>
</dbReference>
<protein>
    <submittedName>
        <fullName evidence="1">Uncharacterized protein</fullName>
    </submittedName>
</protein>
<accession>A0A9N9WIW6</accession>
<dbReference type="OrthoDB" id="7478429at2759"/>
<reference evidence="1" key="1">
    <citation type="submission" date="2021-12" db="EMBL/GenBank/DDBJ databases">
        <authorList>
            <person name="King R."/>
        </authorList>
    </citation>
    <scope>NUCLEOTIDE SEQUENCE</scope>
</reference>
<evidence type="ECO:0000313" key="1">
    <source>
        <dbReference type="EMBL" id="CAG9794848.1"/>
    </source>
</evidence>
<organism evidence="1 2">
    <name type="scientific">Diatraea saccharalis</name>
    <name type="common">sugarcane borer</name>
    <dbReference type="NCBI Taxonomy" id="40085"/>
    <lineage>
        <taxon>Eukaryota</taxon>
        <taxon>Metazoa</taxon>
        <taxon>Ecdysozoa</taxon>
        <taxon>Arthropoda</taxon>
        <taxon>Hexapoda</taxon>
        <taxon>Insecta</taxon>
        <taxon>Pterygota</taxon>
        <taxon>Neoptera</taxon>
        <taxon>Endopterygota</taxon>
        <taxon>Lepidoptera</taxon>
        <taxon>Glossata</taxon>
        <taxon>Ditrysia</taxon>
        <taxon>Pyraloidea</taxon>
        <taxon>Crambidae</taxon>
        <taxon>Crambinae</taxon>
        <taxon>Diatraea</taxon>
    </lineage>
</organism>
<gene>
    <name evidence="1" type="ORF">DIATSA_LOCUS12190</name>
</gene>
<dbReference type="AlphaFoldDB" id="A0A9N9WIW6"/>
<sequence length="150" mass="17280">MDLMSSDTCMSAYCEAREYADSLRKLLVTLFQVANLLLLLASIFGADEQTDHLMVSDYRRPWTPATPEGLQARWRPLRDEYDLREGRVEGWREGNRKGLGLRYPHSHDETQRKRCFTSVFCEAVVSLRSSRPIHAEARLTRGRCSSKQGQ</sequence>
<keyword evidence="2" id="KW-1185">Reference proteome</keyword>
<evidence type="ECO:0000313" key="2">
    <source>
        <dbReference type="Proteomes" id="UP001153714"/>
    </source>
</evidence>
<name>A0A9N9WIW6_9NEOP</name>
<dbReference type="Proteomes" id="UP001153714">
    <property type="component" value="Chromosome 7"/>
</dbReference>
<proteinExistence type="predicted"/>
<reference evidence="1" key="2">
    <citation type="submission" date="2022-10" db="EMBL/GenBank/DDBJ databases">
        <authorList>
            <consortium name="ENA_rothamsted_submissions"/>
            <consortium name="culmorum"/>
            <person name="King R."/>
        </authorList>
    </citation>
    <scope>NUCLEOTIDE SEQUENCE</scope>
</reference>